<evidence type="ECO:0000313" key="1">
    <source>
        <dbReference type="EMBL" id="EFX83259.1"/>
    </source>
</evidence>
<keyword evidence="3" id="KW-1185">Reference proteome</keyword>
<dbReference type="KEGG" id="dpx:DAPPUDRAFT_315713"/>
<protein>
    <submittedName>
        <fullName evidence="1">Uncharacterized protein</fullName>
    </submittedName>
</protein>
<organism evidence="1 3">
    <name type="scientific">Daphnia pulex</name>
    <name type="common">Water flea</name>
    <dbReference type="NCBI Taxonomy" id="6669"/>
    <lineage>
        <taxon>Eukaryota</taxon>
        <taxon>Metazoa</taxon>
        <taxon>Ecdysozoa</taxon>
        <taxon>Arthropoda</taxon>
        <taxon>Crustacea</taxon>
        <taxon>Branchiopoda</taxon>
        <taxon>Diplostraca</taxon>
        <taxon>Cladocera</taxon>
        <taxon>Anomopoda</taxon>
        <taxon>Daphniidae</taxon>
        <taxon>Daphnia</taxon>
    </lineage>
</organism>
<accession>E9GAK5</accession>
<dbReference type="EMBL" id="GL732537">
    <property type="protein sequence ID" value="EFX83259.1"/>
    <property type="molecule type" value="Genomic_DNA"/>
</dbReference>
<dbReference type="Proteomes" id="UP000000305">
    <property type="component" value="Unassembled WGS sequence"/>
</dbReference>
<reference evidence="1 3" key="1">
    <citation type="journal article" date="2011" name="Science">
        <title>The ecoresponsive genome of Daphnia pulex.</title>
        <authorList>
            <person name="Colbourne J.K."/>
            <person name="Pfrender M.E."/>
            <person name="Gilbert D."/>
            <person name="Thomas W.K."/>
            <person name="Tucker A."/>
            <person name="Oakley T.H."/>
            <person name="Tokishita S."/>
            <person name="Aerts A."/>
            <person name="Arnold G.J."/>
            <person name="Basu M.K."/>
            <person name="Bauer D.J."/>
            <person name="Caceres C.E."/>
            <person name="Carmel L."/>
            <person name="Casola C."/>
            <person name="Choi J.H."/>
            <person name="Detter J.C."/>
            <person name="Dong Q."/>
            <person name="Dusheyko S."/>
            <person name="Eads B.D."/>
            <person name="Frohlich T."/>
            <person name="Geiler-Samerotte K.A."/>
            <person name="Gerlach D."/>
            <person name="Hatcher P."/>
            <person name="Jogdeo S."/>
            <person name="Krijgsveld J."/>
            <person name="Kriventseva E.V."/>
            <person name="Kultz D."/>
            <person name="Laforsch C."/>
            <person name="Lindquist E."/>
            <person name="Lopez J."/>
            <person name="Manak J.R."/>
            <person name="Muller J."/>
            <person name="Pangilinan J."/>
            <person name="Patwardhan R.P."/>
            <person name="Pitluck S."/>
            <person name="Pritham E.J."/>
            <person name="Rechtsteiner A."/>
            <person name="Rho M."/>
            <person name="Rogozin I.B."/>
            <person name="Sakarya O."/>
            <person name="Salamov A."/>
            <person name="Schaack S."/>
            <person name="Shapiro H."/>
            <person name="Shiga Y."/>
            <person name="Skalitzky C."/>
            <person name="Smith Z."/>
            <person name="Souvorov A."/>
            <person name="Sung W."/>
            <person name="Tang Z."/>
            <person name="Tsuchiya D."/>
            <person name="Tu H."/>
            <person name="Vos H."/>
            <person name="Wang M."/>
            <person name="Wolf Y.I."/>
            <person name="Yamagata H."/>
            <person name="Yamada T."/>
            <person name="Ye Y."/>
            <person name="Shaw J.R."/>
            <person name="Andrews J."/>
            <person name="Crease T.J."/>
            <person name="Tang H."/>
            <person name="Lucas S.M."/>
            <person name="Robertson H.M."/>
            <person name="Bork P."/>
            <person name="Koonin E.V."/>
            <person name="Zdobnov E.M."/>
            <person name="Grigoriev I.V."/>
            <person name="Lynch M."/>
            <person name="Boore J.L."/>
        </authorList>
    </citation>
    <scope>NUCLEOTIDE SEQUENCE [LARGE SCALE GENOMIC DNA]</scope>
</reference>
<dbReference type="EMBL" id="GL732537">
    <property type="protein sequence ID" value="EFX83267.1"/>
    <property type="molecule type" value="Genomic_DNA"/>
</dbReference>
<dbReference type="KEGG" id="dpx:DAPPUDRAFT_315720"/>
<name>E9GAK5_DAPPU</name>
<dbReference type="AlphaFoldDB" id="E9GAK5"/>
<gene>
    <name evidence="1" type="ORF">DAPPUDRAFT_315713</name>
    <name evidence="2" type="ORF">DAPPUDRAFT_315720</name>
</gene>
<evidence type="ECO:0000313" key="2">
    <source>
        <dbReference type="EMBL" id="EFX83267.1"/>
    </source>
</evidence>
<sequence>MSIKIEAETELQLVCNTVDQSLVKKETPGCEVSKSDSIAHGYPFQIQPTLPTASNFEPSID</sequence>
<proteinExistence type="predicted"/>
<dbReference type="HOGENOM" id="CLU_2924920_0_0_1"/>
<evidence type="ECO:0000313" key="3">
    <source>
        <dbReference type="Proteomes" id="UP000000305"/>
    </source>
</evidence>